<keyword evidence="1" id="KW-0472">Membrane</keyword>
<dbReference type="PANTHER" id="PTHR13304:SF0">
    <property type="entry name" value="GLYCOSYLPHOSPHATIDYLINOSITOL ANCHOR ATTACHMENT 1 PROTEIN"/>
    <property type="match status" value="1"/>
</dbReference>
<feature type="transmembrane region" description="Helical" evidence="1">
    <location>
        <begin position="449"/>
        <end position="469"/>
    </location>
</feature>
<feature type="transmembrane region" description="Helical" evidence="1">
    <location>
        <begin position="481"/>
        <end position="500"/>
    </location>
</feature>
<evidence type="ECO:0000256" key="1">
    <source>
        <dbReference type="SAM" id="Phobius"/>
    </source>
</evidence>
<organism evidence="2">
    <name type="scientific">Rhodnius neglectus</name>
    <dbReference type="NCBI Taxonomy" id="72488"/>
    <lineage>
        <taxon>Eukaryota</taxon>
        <taxon>Metazoa</taxon>
        <taxon>Ecdysozoa</taxon>
        <taxon>Arthropoda</taxon>
        <taxon>Hexapoda</taxon>
        <taxon>Insecta</taxon>
        <taxon>Pterygota</taxon>
        <taxon>Neoptera</taxon>
        <taxon>Paraneoptera</taxon>
        <taxon>Hemiptera</taxon>
        <taxon>Heteroptera</taxon>
        <taxon>Panheteroptera</taxon>
        <taxon>Cimicomorpha</taxon>
        <taxon>Reduviidae</taxon>
        <taxon>Triatominae</taxon>
        <taxon>Rhodnius</taxon>
    </lineage>
</organism>
<dbReference type="GO" id="GO:0016255">
    <property type="term" value="P:attachment of GPI anchor to protein"/>
    <property type="evidence" value="ECO:0007669"/>
    <property type="project" value="TreeGrafter"/>
</dbReference>
<dbReference type="AlphaFoldDB" id="A0A0P4VZC9"/>
<feature type="transmembrane region" description="Helical" evidence="1">
    <location>
        <begin position="584"/>
        <end position="603"/>
    </location>
</feature>
<dbReference type="Pfam" id="PF04114">
    <property type="entry name" value="Gaa1"/>
    <property type="match status" value="1"/>
</dbReference>
<dbReference type="PIRSF" id="PIRSF036762">
    <property type="entry name" value="GAA1"/>
    <property type="match status" value="1"/>
</dbReference>
<dbReference type="EMBL" id="GDKW01000654">
    <property type="protein sequence ID" value="JAI55941.1"/>
    <property type="molecule type" value="mRNA"/>
</dbReference>
<feature type="transmembrane region" description="Helical" evidence="1">
    <location>
        <begin position="531"/>
        <end position="552"/>
    </location>
</feature>
<feature type="transmembrane region" description="Helical" evidence="1">
    <location>
        <begin position="376"/>
        <end position="396"/>
    </location>
</feature>
<reference evidence="2" key="1">
    <citation type="journal article" date="2016" name="PLoS Negl. Trop. Dis.">
        <title>A Deep Insight into the Sialome of Rhodnius neglectus, a Vector of Chagas Disease.</title>
        <authorList>
            <person name="Santiago P.B."/>
            <person name="Assumpcao T.C."/>
            <person name="Araujo C.N."/>
            <person name="Bastos I.M."/>
            <person name="Neves D."/>
            <person name="Silva I.G."/>
            <person name="Charneau S."/>
            <person name="Queiroz R.M."/>
            <person name="Raiol T."/>
            <person name="Oliveira J.V."/>
            <person name="Sousa M.V."/>
            <person name="Calvo E."/>
            <person name="Ribeiro J.M."/>
            <person name="Santana J.M."/>
        </authorList>
    </citation>
    <scope>NUCLEOTIDE SEQUENCE</scope>
    <source>
        <tissue evidence="2">Salivary glands</tissue>
    </source>
</reference>
<protein>
    <submittedName>
        <fullName evidence="2">Putative conserved plasma membrane protein</fullName>
    </submittedName>
</protein>
<dbReference type="GO" id="GO:0042765">
    <property type="term" value="C:GPI-anchor transamidase complex"/>
    <property type="evidence" value="ECO:0007669"/>
    <property type="project" value="InterPro"/>
</dbReference>
<keyword evidence="1" id="KW-0812">Transmembrane</keyword>
<proteinExistence type="evidence at transcript level"/>
<name>A0A0P4VZC9_9HEMI</name>
<dbReference type="Gene3D" id="3.40.630.10">
    <property type="entry name" value="Zn peptidases"/>
    <property type="match status" value="1"/>
</dbReference>
<keyword evidence="1" id="KW-1133">Transmembrane helix</keyword>
<dbReference type="PANTHER" id="PTHR13304">
    <property type="entry name" value="GLYCOSYLPHOSPHATIDYLINOSITOL ANCHOR ATTACHMENT 1 PROTEIN"/>
    <property type="match status" value="1"/>
</dbReference>
<dbReference type="InterPro" id="IPR007246">
    <property type="entry name" value="Gaa1"/>
</dbReference>
<evidence type="ECO:0000313" key="2">
    <source>
        <dbReference type="EMBL" id="JAI55941.1"/>
    </source>
</evidence>
<feature type="transmembrane region" description="Helical" evidence="1">
    <location>
        <begin position="416"/>
        <end position="437"/>
    </location>
</feature>
<sequence length="609" mass="68067">MGLLTDPSGLRGRPFQVLVKHHGVICTVLYLSSLIWFGMLASDQVNSGTYLSENALLPGLVMLNSDVTSDTKIYLQELETKMRKSGPAMPAEWLQSQFSSIGINSYIQNFTLNYPFSPGKKFSGVNVYGIVRGGGSGNEAMVLSVPFRSFESPHPTTGPGLALLLAITKYFRKQKYWAKDIIMLVTEYELLGMQAWLEAYHGTSCGTKGVLEAGELPARGGAIQAAINLELSSMKMKKIDVKLLGLNGQLPNLDLVNLVHRICSKERIRHSYAGREKIPNLPASEQWKHSMQTIFATVLGQATGLPDGNHGLFHRFGIEAITMSGVSKEGSGQHITMHNVGRVVEGIFRSINNLLERFHQSYFFYILTDTDRFVSIGLYMPCVGMMVGALLIRAFAVHVTLRDESNKELETDMSRVCSVILIMQVLSVLVFYTPIIFSNYILPTLEAQDAILCGFFIQTILSILLPHFVKKSCKLNKKDWTWMNVIVLLAQSSITLALSMNNLSQAYLSSIFLIPLSLLSSIHGNTIKSKLWLLLHPTVLIISIVMCNTWIYHNGWPETYSKLLQPLKSILLLNPLDSYIYSSWTYGLIVLCYLPIWSMHYILSLNKSF</sequence>
<accession>A0A0P4VZC9</accession>
<feature type="transmembrane region" description="Helical" evidence="1">
    <location>
        <begin position="506"/>
        <end position="524"/>
    </location>
</feature>